<reference evidence="4 5" key="1">
    <citation type="submission" date="2018-06" db="EMBL/GenBank/DDBJ databases">
        <title>The Genome of Cuscuta australis (Dodder) Provides Insight into the Evolution of Plant Parasitism.</title>
        <authorList>
            <person name="Liu H."/>
        </authorList>
    </citation>
    <scope>NUCLEOTIDE SEQUENCE [LARGE SCALE GENOMIC DNA]</scope>
    <source>
        <strain evidence="5">cv. Yunnan</strain>
        <tissue evidence="4">Vines</tissue>
    </source>
</reference>
<keyword evidence="5" id="KW-1185">Reference proteome</keyword>
<comment type="subcellular location">
    <subcellularLocation>
        <location evidence="1">Membrane</location>
    </subcellularLocation>
</comment>
<accession>A0A328D8L1</accession>
<organism evidence="4 5">
    <name type="scientific">Cuscuta australis</name>
    <dbReference type="NCBI Taxonomy" id="267555"/>
    <lineage>
        <taxon>Eukaryota</taxon>
        <taxon>Viridiplantae</taxon>
        <taxon>Streptophyta</taxon>
        <taxon>Embryophyta</taxon>
        <taxon>Tracheophyta</taxon>
        <taxon>Spermatophyta</taxon>
        <taxon>Magnoliopsida</taxon>
        <taxon>eudicotyledons</taxon>
        <taxon>Gunneridae</taxon>
        <taxon>Pentapetalae</taxon>
        <taxon>asterids</taxon>
        <taxon>lamiids</taxon>
        <taxon>Solanales</taxon>
        <taxon>Convolvulaceae</taxon>
        <taxon>Cuscuteae</taxon>
        <taxon>Cuscuta</taxon>
        <taxon>Cuscuta subgen. Grammica</taxon>
        <taxon>Cuscuta sect. Cleistogrammica</taxon>
    </lineage>
</organism>
<dbReference type="GO" id="GO:0098542">
    <property type="term" value="P:defense response to other organism"/>
    <property type="evidence" value="ECO:0007669"/>
    <property type="project" value="InterPro"/>
</dbReference>
<keyword evidence="3" id="KW-0812">Transmembrane</keyword>
<name>A0A328D8L1_9ASTE</name>
<feature type="transmembrane region" description="Helical" evidence="3">
    <location>
        <begin position="27"/>
        <end position="53"/>
    </location>
</feature>
<evidence type="ECO:0000313" key="5">
    <source>
        <dbReference type="Proteomes" id="UP000249390"/>
    </source>
</evidence>
<dbReference type="PANTHER" id="PTHR31234:SF72">
    <property type="entry name" value="NDR1_HIN1-LIKE PROTEIN 6"/>
    <property type="match status" value="1"/>
</dbReference>
<dbReference type="GO" id="GO:0005886">
    <property type="term" value="C:plasma membrane"/>
    <property type="evidence" value="ECO:0007669"/>
    <property type="project" value="TreeGrafter"/>
</dbReference>
<evidence type="ECO:0000256" key="1">
    <source>
        <dbReference type="ARBA" id="ARBA00004370"/>
    </source>
</evidence>
<evidence type="ECO:0000313" key="4">
    <source>
        <dbReference type="EMBL" id="RAL41784.1"/>
    </source>
</evidence>
<comment type="caution">
    <text evidence="4">The sequence shown here is derived from an EMBL/GenBank/DDBJ whole genome shotgun (WGS) entry which is preliminary data.</text>
</comment>
<keyword evidence="2 3" id="KW-0472">Membrane</keyword>
<protein>
    <submittedName>
        <fullName evidence="4">Uncharacterized protein</fullName>
    </submittedName>
</protein>
<dbReference type="PANTHER" id="PTHR31234">
    <property type="entry name" value="LATE EMBRYOGENESIS ABUNDANT (LEA) HYDROXYPROLINE-RICH GLYCOPROTEIN FAMILY"/>
    <property type="match status" value="1"/>
</dbReference>
<keyword evidence="3" id="KW-1133">Transmembrane helix</keyword>
<dbReference type="Proteomes" id="UP000249390">
    <property type="component" value="Unassembled WGS sequence"/>
</dbReference>
<sequence length="289" mass="31579">MLPSPHRRNAVPRYQPRKSSSRCCCKCICLCCCLLFIIVLALGGMAFYIYAVYKPKIPSYRVNGLEVKKFDVQSDFSLKTVFTVSVTADNPNTNIGFKYGKDSSVIVTYTDSILCSGKLPSFHQKAENVTEMKIQLDGVSKFGSGLQEAFQESKDTGKIPLLVKVKAPVKVVVGSLSLREAIVYVNCSLVVDKLQPGKKGAEINVTDVKIQLHGVSKFRSALQGAFQESKDTGEIPLLVKVKSPVKVVLGSLSLREAVVYVNCSLAVDKLQPGKKVGIIKSNYSLDVSF</sequence>
<dbReference type="EMBL" id="NQVE01000183">
    <property type="protein sequence ID" value="RAL41784.1"/>
    <property type="molecule type" value="Genomic_DNA"/>
</dbReference>
<proteinExistence type="predicted"/>
<evidence type="ECO:0000256" key="2">
    <source>
        <dbReference type="ARBA" id="ARBA00023136"/>
    </source>
</evidence>
<dbReference type="AlphaFoldDB" id="A0A328D8L1"/>
<dbReference type="InterPro" id="IPR044839">
    <property type="entry name" value="NDR1-like"/>
</dbReference>
<gene>
    <name evidence="4" type="ORF">DM860_008966</name>
</gene>
<evidence type="ECO:0000256" key="3">
    <source>
        <dbReference type="SAM" id="Phobius"/>
    </source>
</evidence>